<keyword evidence="1" id="KW-0805">Transcription regulation</keyword>
<dbReference type="InterPro" id="IPR051011">
    <property type="entry name" value="Metal_resp_trans_reg"/>
</dbReference>
<feature type="domain" description="HTH arsR-type" evidence="4">
    <location>
        <begin position="27"/>
        <end position="121"/>
    </location>
</feature>
<dbReference type="InterPro" id="IPR036388">
    <property type="entry name" value="WH-like_DNA-bd_sf"/>
</dbReference>
<dbReference type="PRINTS" id="PR00778">
    <property type="entry name" value="HTHARSR"/>
</dbReference>
<dbReference type="Proteomes" id="UP000244867">
    <property type="component" value="Unassembled WGS sequence"/>
</dbReference>
<evidence type="ECO:0000256" key="2">
    <source>
        <dbReference type="ARBA" id="ARBA00023125"/>
    </source>
</evidence>
<accession>A0A2R7YWR0</accession>
<reference evidence="5 6" key="1">
    <citation type="submission" date="2018-03" db="EMBL/GenBank/DDBJ databases">
        <authorList>
            <person name="Keele B.F."/>
        </authorList>
    </citation>
    <scope>NUCLEOTIDE SEQUENCE [LARGE SCALE GENOMIC DNA]</scope>
    <source>
        <strain evidence="5 6">IB-3</strain>
    </source>
</reference>
<organism evidence="5 6">
    <name type="scientific">Nocardioides currus</name>
    <dbReference type="NCBI Taxonomy" id="2133958"/>
    <lineage>
        <taxon>Bacteria</taxon>
        <taxon>Bacillati</taxon>
        <taxon>Actinomycetota</taxon>
        <taxon>Actinomycetes</taxon>
        <taxon>Propionibacteriales</taxon>
        <taxon>Nocardioidaceae</taxon>
        <taxon>Nocardioides</taxon>
    </lineage>
</organism>
<dbReference type="CDD" id="cd00090">
    <property type="entry name" value="HTH_ARSR"/>
    <property type="match status" value="1"/>
</dbReference>
<keyword evidence="3" id="KW-0804">Transcription</keyword>
<evidence type="ECO:0000313" key="5">
    <source>
        <dbReference type="EMBL" id="PUA80815.1"/>
    </source>
</evidence>
<dbReference type="NCBIfam" id="NF033788">
    <property type="entry name" value="HTH_metalloreg"/>
    <property type="match status" value="1"/>
</dbReference>
<dbReference type="SMART" id="SM00418">
    <property type="entry name" value="HTH_ARSR"/>
    <property type="match status" value="1"/>
</dbReference>
<evidence type="ECO:0000256" key="3">
    <source>
        <dbReference type="ARBA" id="ARBA00023163"/>
    </source>
</evidence>
<dbReference type="Gene3D" id="1.10.10.10">
    <property type="entry name" value="Winged helix-like DNA-binding domain superfamily/Winged helix DNA-binding domain"/>
    <property type="match status" value="1"/>
</dbReference>
<evidence type="ECO:0000259" key="4">
    <source>
        <dbReference type="PROSITE" id="PS50987"/>
    </source>
</evidence>
<dbReference type="InterPro" id="IPR001845">
    <property type="entry name" value="HTH_ArsR_DNA-bd_dom"/>
</dbReference>
<dbReference type="SUPFAM" id="SSF46785">
    <property type="entry name" value="Winged helix' DNA-binding domain"/>
    <property type="match status" value="1"/>
</dbReference>
<dbReference type="PANTHER" id="PTHR43132">
    <property type="entry name" value="ARSENICAL RESISTANCE OPERON REPRESSOR ARSR-RELATED"/>
    <property type="match status" value="1"/>
</dbReference>
<dbReference type="GO" id="GO:0003700">
    <property type="term" value="F:DNA-binding transcription factor activity"/>
    <property type="evidence" value="ECO:0007669"/>
    <property type="project" value="InterPro"/>
</dbReference>
<proteinExistence type="predicted"/>
<dbReference type="GO" id="GO:0003677">
    <property type="term" value="F:DNA binding"/>
    <property type="evidence" value="ECO:0007669"/>
    <property type="project" value="UniProtKB-KW"/>
</dbReference>
<dbReference type="InterPro" id="IPR011991">
    <property type="entry name" value="ArsR-like_HTH"/>
</dbReference>
<dbReference type="EMBL" id="PYXZ01000005">
    <property type="protein sequence ID" value="PUA80815.1"/>
    <property type="molecule type" value="Genomic_DNA"/>
</dbReference>
<comment type="caution">
    <text evidence="5">The sequence shown here is derived from an EMBL/GenBank/DDBJ whole genome shotgun (WGS) entry which is preliminary data.</text>
</comment>
<keyword evidence="2" id="KW-0238">DNA-binding</keyword>
<protein>
    <submittedName>
        <fullName evidence="5">Transcriptional regulator</fullName>
    </submittedName>
</protein>
<evidence type="ECO:0000256" key="1">
    <source>
        <dbReference type="ARBA" id="ARBA00023015"/>
    </source>
</evidence>
<dbReference type="AlphaFoldDB" id="A0A2R7YWR0"/>
<name>A0A2R7YWR0_9ACTN</name>
<sequence length="141" mass="15283">MTSSYICADRLHPVAHEPTRHRLPPDLDVETAVSVASTLQALAHAGRLRILATLQAGPATVGRLTESLAMEQSALSHQLRLLRDLGFVTAERQGRHVEYRLFDNHIGELIEQALSHAEHVRLGVAERDAASVDGGVGASRV</sequence>
<evidence type="ECO:0000313" key="6">
    <source>
        <dbReference type="Proteomes" id="UP000244867"/>
    </source>
</evidence>
<dbReference type="Pfam" id="PF01022">
    <property type="entry name" value="HTH_5"/>
    <property type="match status" value="1"/>
</dbReference>
<keyword evidence="6" id="KW-1185">Reference proteome</keyword>
<gene>
    <name evidence="5" type="ORF">C7S10_13590</name>
</gene>
<dbReference type="PROSITE" id="PS50987">
    <property type="entry name" value="HTH_ARSR_2"/>
    <property type="match status" value="1"/>
</dbReference>
<dbReference type="PANTHER" id="PTHR43132:SF6">
    <property type="entry name" value="HTH-TYPE TRANSCRIPTIONAL REPRESSOR CZRA"/>
    <property type="match status" value="1"/>
</dbReference>
<dbReference type="InterPro" id="IPR036390">
    <property type="entry name" value="WH_DNA-bd_sf"/>
</dbReference>
<dbReference type="OrthoDB" id="3268605at2"/>